<evidence type="ECO:0000313" key="2">
    <source>
        <dbReference type="EMBL" id="NBG89545.1"/>
    </source>
</evidence>
<accession>A0AA43XMQ3</accession>
<feature type="transmembrane region" description="Helical" evidence="1">
    <location>
        <begin position="165"/>
        <end position="184"/>
    </location>
</feature>
<evidence type="ECO:0000313" key="3">
    <source>
        <dbReference type="Proteomes" id="UP000449710"/>
    </source>
</evidence>
<dbReference type="RefSeq" id="WP_160723311.1">
    <property type="nucleotide sequence ID" value="NZ_SUMG01000029.1"/>
</dbReference>
<feature type="transmembrane region" description="Helical" evidence="1">
    <location>
        <begin position="104"/>
        <end position="124"/>
    </location>
</feature>
<reference evidence="2 3" key="1">
    <citation type="submission" date="2019-04" db="EMBL/GenBank/DDBJ databases">
        <title>Isachenkonia alkalipeptolytica gen. nov. sp. nov. a new anaerobic, alkiliphilic organothrophic bacterium capable to reduce synthesized ferrihydrite isolated from a soda lake.</title>
        <authorList>
            <person name="Toshchakov S.V."/>
            <person name="Zavarzina D.G."/>
            <person name="Zhilina T.N."/>
            <person name="Kostrikina N.A."/>
            <person name="Kublanov I.V."/>
        </authorList>
    </citation>
    <scope>NUCLEOTIDE SEQUENCE [LARGE SCALE GENOMIC DNA]</scope>
    <source>
        <strain evidence="2 3">Z-1701</strain>
    </source>
</reference>
<keyword evidence="1" id="KW-0812">Transmembrane</keyword>
<comment type="caution">
    <text evidence="2">The sequence shown here is derived from an EMBL/GenBank/DDBJ whole genome shotgun (WGS) entry which is preliminary data.</text>
</comment>
<keyword evidence="1" id="KW-1133">Transmembrane helix</keyword>
<keyword evidence="3" id="KW-1185">Reference proteome</keyword>
<evidence type="ECO:0000256" key="1">
    <source>
        <dbReference type="SAM" id="Phobius"/>
    </source>
</evidence>
<dbReference type="EMBL" id="SUMG01000029">
    <property type="protein sequence ID" value="NBG89545.1"/>
    <property type="molecule type" value="Genomic_DNA"/>
</dbReference>
<protein>
    <submittedName>
        <fullName evidence="2">Uncharacterized protein</fullName>
    </submittedName>
</protein>
<gene>
    <name evidence="2" type="ORF">ISALK_13700</name>
</gene>
<keyword evidence="1" id="KW-0472">Membrane</keyword>
<dbReference type="Proteomes" id="UP000449710">
    <property type="component" value="Unassembled WGS sequence"/>
</dbReference>
<sequence>MLLKYSRIKKKLKDSNWLKLRDLPEEDREMIKKVMKSLGIFRVNSFDAQLILKDLIGMSQEMELRDSSLKVEIGEDLTGYVNELVENSKGASPLEYITYFGKRVFLAMFMITLFIGFLFTDGSWRGPLPIILFFLGINIFGEIYHGIIVPNYNIEKGIRRRIPDLIFVIIAAPIIILTTPSAFAESVFKVNYQLLSGVFGMIYLGCKIGHLWAEKQLIEGREHLVEE</sequence>
<dbReference type="AlphaFoldDB" id="A0AA43XMQ3"/>
<feature type="transmembrane region" description="Helical" evidence="1">
    <location>
        <begin position="130"/>
        <end position="153"/>
    </location>
</feature>
<name>A0AA43XMQ3_9CLOT</name>
<organism evidence="2 3">
    <name type="scientific">Isachenkonia alkalipeptolytica</name>
    <dbReference type="NCBI Taxonomy" id="2565777"/>
    <lineage>
        <taxon>Bacteria</taxon>
        <taxon>Bacillati</taxon>
        <taxon>Bacillota</taxon>
        <taxon>Clostridia</taxon>
        <taxon>Eubacteriales</taxon>
        <taxon>Clostridiaceae</taxon>
        <taxon>Isachenkonia</taxon>
    </lineage>
</organism>
<feature type="transmembrane region" description="Helical" evidence="1">
    <location>
        <begin position="190"/>
        <end position="213"/>
    </location>
</feature>
<dbReference type="SUPFAM" id="SSF158560">
    <property type="entry name" value="BH3980-like"/>
    <property type="match status" value="1"/>
</dbReference>
<proteinExistence type="predicted"/>